<keyword evidence="3" id="KW-1185">Reference proteome</keyword>
<dbReference type="Gene3D" id="2.40.50.140">
    <property type="entry name" value="Nucleic acid-binding proteins"/>
    <property type="match status" value="1"/>
</dbReference>
<name>A0A6D2KI35_9BRAS</name>
<dbReference type="AlphaFoldDB" id="A0A6D2KI35"/>
<evidence type="ECO:0000313" key="2">
    <source>
        <dbReference type="EMBL" id="CAA7052689.1"/>
    </source>
</evidence>
<dbReference type="InterPro" id="IPR012340">
    <property type="entry name" value="NA-bd_OB-fold"/>
</dbReference>
<proteinExistence type="predicted"/>
<feature type="domain" description="Replication protein A 70 kDa DNA-binding subunit B/D first OB fold" evidence="1">
    <location>
        <begin position="4"/>
        <end position="82"/>
    </location>
</feature>
<evidence type="ECO:0000313" key="3">
    <source>
        <dbReference type="Proteomes" id="UP000467841"/>
    </source>
</evidence>
<dbReference type="InterPro" id="IPR003871">
    <property type="entry name" value="RFA1B/D_OB_1st"/>
</dbReference>
<reference evidence="2" key="1">
    <citation type="submission" date="2020-01" db="EMBL/GenBank/DDBJ databases">
        <authorList>
            <person name="Mishra B."/>
        </authorList>
    </citation>
    <scope>NUCLEOTIDE SEQUENCE [LARGE SCALE GENOMIC DNA]</scope>
</reference>
<accession>A0A6D2KI35</accession>
<gene>
    <name evidence="2" type="ORF">MERR_LOCUS39924</name>
</gene>
<dbReference type="Pfam" id="PF02721">
    <property type="entry name" value="DUF223"/>
    <property type="match status" value="1"/>
</dbReference>
<dbReference type="EMBL" id="CACVBM020001507">
    <property type="protein sequence ID" value="CAA7052689.1"/>
    <property type="molecule type" value="Genomic_DNA"/>
</dbReference>
<evidence type="ECO:0000259" key="1">
    <source>
        <dbReference type="Pfam" id="PF02721"/>
    </source>
</evidence>
<sequence length="87" mass="9501">MASYKMVADLHSIVTNTTLVVKVLKNWVDAGPRGVEGFDAMVVDEAGTRIQASVTSTGYVGMFDDQLDEGLWYSLSKFSVVNSPLRN</sequence>
<organism evidence="2 3">
    <name type="scientific">Microthlaspi erraticum</name>
    <dbReference type="NCBI Taxonomy" id="1685480"/>
    <lineage>
        <taxon>Eukaryota</taxon>
        <taxon>Viridiplantae</taxon>
        <taxon>Streptophyta</taxon>
        <taxon>Embryophyta</taxon>
        <taxon>Tracheophyta</taxon>
        <taxon>Spermatophyta</taxon>
        <taxon>Magnoliopsida</taxon>
        <taxon>eudicotyledons</taxon>
        <taxon>Gunneridae</taxon>
        <taxon>Pentapetalae</taxon>
        <taxon>rosids</taxon>
        <taxon>malvids</taxon>
        <taxon>Brassicales</taxon>
        <taxon>Brassicaceae</taxon>
        <taxon>Coluteocarpeae</taxon>
        <taxon>Microthlaspi</taxon>
    </lineage>
</organism>
<dbReference type="Proteomes" id="UP000467841">
    <property type="component" value="Unassembled WGS sequence"/>
</dbReference>
<comment type="caution">
    <text evidence="2">The sequence shown here is derived from an EMBL/GenBank/DDBJ whole genome shotgun (WGS) entry which is preliminary data.</text>
</comment>
<protein>
    <recommendedName>
        <fullName evidence="1">Replication protein A 70 kDa DNA-binding subunit B/D first OB fold domain-containing protein</fullName>
    </recommendedName>
</protein>